<keyword evidence="4" id="KW-0679">Respiratory chain</keyword>
<keyword evidence="3" id="KW-0813">Transport</keyword>
<evidence type="ECO:0000256" key="10">
    <source>
        <dbReference type="ARBA" id="ARBA00023136"/>
    </source>
</evidence>
<gene>
    <name evidence="11" type="ORF">HF086_003145</name>
</gene>
<evidence type="ECO:0000256" key="7">
    <source>
        <dbReference type="ARBA" id="ARBA00022982"/>
    </source>
</evidence>
<keyword evidence="6" id="KW-0999">Mitochondrion inner membrane</keyword>
<evidence type="ECO:0000256" key="8">
    <source>
        <dbReference type="ARBA" id="ARBA00022989"/>
    </source>
</evidence>
<evidence type="ECO:0000256" key="5">
    <source>
        <dbReference type="ARBA" id="ARBA00022692"/>
    </source>
</evidence>
<keyword evidence="9" id="KW-0496">Mitochondrion</keyword>
<evidence type="ECO:0000256" key="6">
    <source>
        <dbReference type="ARBA" id="ARBA00022792"/>
    </source>
</evidence>
<evidence type="ECO:0008006" key="13">
    <source>
        <dbReference type="Google" id="ProtNLM"/>
    </source>
</evidence>
<sequence>MSSQLSARELLELGDEGRTKSVLTRFWPEVLGTFFGVGVGTFINFQTRRPPFSGIQKHIFLTAGLVAAFTYLQKHRDSYFAEKDAILRHYLELHPEEQSRRGLLVLGGLQHAAGMASVTAPALRGSGGPTRANRRRWFYAHHRGFGMLAGFAGQPQPRRCAL</sequence>
<name>A0A922MF55_SPOEX</name>
<dbReference type="AlphaFoldDB" id="A0A922MF55"/>
<dbReference type="Proteomes" id="UP000814243">
    <property type="component" value="Unassembled WGS sequence"/>
</dbReference>
<comment type="subcellular location">
    <subcellularLocation>
        <location evidence="1">Mitochondrion inner membrane</location>
        <topology evidence="1">Single-pass membrane protein</topology>
        <orientation evidence="1">Matrix side</orientation>
    </subcellularLocation>
</comment>
<accession>A0A922MF55</accession>
<dbReference type="InterPro" id="IPR009423">
    <property type="entry name" value="NDUC2"/>
</dbReference>
<evidence type="ECO:0000313" key="11">
    <source>
        <dbReference type="EMBL" id="KAH9635531.1"/>
    </source>
</evidence>
<comment type="similarity">
    <text evidence="2">Belongs to the complex I NDUFC2 subunit family.</text>
</comment>
<proteinExistence type="inferred from homology"/>
<dbReference type="GO" id="GO:0006120">
    <property type="term" value="P:mitochondrial electron transport, NADH to ubiquinone"/>
    <property type="evidence" value="ECO:0007669"/>
    <property type="project" value="InterPro"/>
</dbReference>
<dbReference type="PANTHER" id="PTHR13099">
    <property type="entry name" value="NADH-UBIQUINONE OXIDOREDUCTASE SUBUNIT B14.5B"/>
    <property type="match status" value="1"/>
</dbReference>
<dbReference type="EMBL" id="JACEFF010000543">
    <property type="protein sequence ID" value="KAH9635531.1"/>
    <property type="molecule type" value="Genomic_DNA"/>
</dbReference>
<protein>
    <recommendedName>
        <fullName evidence="13">NADH dehydrogenase [ubiquinone] 1 subunit C2</fullName>
    </recommendedName>
</protein>
<evidence type="ECO:0000256" key="9">
    <source>
        <dbReference type="ARBA" id="ARBA00023128"/>
    </source>
</evidence>
<keyword evidence="7" id="KW-0249">Electron transport</keyword>
<evidence type="ECO:0000256" key="2">
    <source>
        <dbReference type="ARBA" id="ARBA00008674"/>
    </source>
</evidence>
<dbReference type="GO" id="GO:0005743">
    <property type="term" value="C:mitochondrial inner membrane"/>
    <property type="evidence" value="ECO:0007669"/>
    <property type="project" value="UniProtKB-SubCell"/>
</dbReference>
<keyword evidence="8" id="KW-1133">Transmembrane helix</keyword>
<evidence type="ECO:0000313" key="12">
    <source>
        <dbReference type="Proteomes" id="UP000814243"/>
    </source>
</evidence>
<dbReference type="PANTHER" id="PTHR13099:SF0">
    <property type="entry name" value="NADH DEHYDROGENASE [UBIQUINONE] 1 SUBUNIT C2-RELATED"/>
    <property type="match status" value="1"/>
</dbReference>
<evidence type="ECO:0000256" key="4">
    <source>
        <dbReference type="ARBA" id="ARBA00022660"/>
    </source>
</evidence>
<evidence type="ECO:0000256" key="1">
    <source>
        <dbReference type="ARBA" id="ARBA00004298"/>
    </source>
</evidence>
<comment type="caution">
    <text evidence="11">The sequence shown here is derived from an EMBL/GenBank/DDBJ whole genome shotgun (WGS) entry which is preliminary data.</text>
</comment>
<organism evidence="11 12">
    <name type="scientific">Spodoptera exigua</name>
    <name type="common">Beet armyworm</name>
    <name type="synonym">Noctua fulgens</name>
    <dbReference type="NCBI Taxonomy" id="7107"/>
    <lineage>
        <taxon>Eukaryota</taxon>
        <taxon>Metazoa</taxon>
        <taxon>Ecdysozoa</taxon>
        <taxon>Arthropoda</taxon>
        <taxon>Hexapoda</taxon>
        <taxon>Insecta</taxon>
        <taxon>Pterygota</taxon>
        <taxon>Neoptera</taxon>
        <taxon>Endopterygota</taxon>
        <taxon>Lepidoptera</taxon>
        <taxon>Glossata</taxon>
        <taxon>Ditrysia</taxon>
        <taxon>Noctuoidea</taxon>
        <taxon>Noctuidae</taxon>
        <taxon>Amphipyrinae</taxon>
        <taxon>Spodoptera</taxon>
    </lineage>
</organism>
<keyword evidence="10" id="KW-0472">Membrane</keyword>
<reference evidence="11" key="1">
    <citation type="journal article" date="2021" name="G3 (Bethesda)">
        <title>Genome and transcriptome analysis of the beet armyworm Spodoptera exigua reveals targets for pest control. .</title>
        <authorList>
            <person name="Simon S."/>
            <person name="Breeschoten T."/>
            <person name="Jansen H.J."/>
            <person name="Dirks R.P."/>
            <person name="Schranz M.E."/>
            <person name="Ros V.I.D."/>
        </authorList>
    </citation>
    <scope>NUCLEOTIDE SEQUENCE</scope>
    <source>
        <strain evidence="11">TB_SE_WUR_2020</strain>
    </source>
</reference>
<dbReference type="Pfam" id="PF06374">
    <property type="entry name" value="NDUF_C2"/>
    <property type="match status" value="1"/>
</dbReference>
<keyword evidence="5" id="KW-0812">Transmembrane</keyword>
<evidence type="ECO:0000256" key="3">
    <source>
        <dbReference type="ARBA" id="ARBA00022448"/>
    </source>
</evidence>